<comment type="caution">
    <text evidence="3">The sequence shown here is derived from an EMBL/GenBank/DDBJ whole genome shotgun (WGS) entry which is preliminary data.</text>
</comment>
<dbReference type="Proteomes" id="UP000466586">
    <property type="component" value="Unassembled WGS sequence"/>
</dbReference>
<evidence type="ECO:0000313" key="4">
    <source>
        <dbReference type="Proteomes" id="UP000466586"/>
    </source>
</evidence>
<dbReference type="SUPFAM" id="SSF55961">
    <property type="entry name" value="Bet v1-like"/>
    <property type="match status" value="1"/>
</dbReference>
<sequence>MERQDYSVSFLADLSPEEVFNSVNSVTKWWTRNLEGNSQNLNDEFTVRFDDIHMSKQKLTELIPYKKVVWLVTVSKLTFVDTMDEWTNTKISFDISERENKTQVDFTHHGLVPGFECYDGCSKGWDYYIKGSLYKLLTEGKGTPD</sequence>
<accession>A0A7K1Y6E5</accession>
<dbReference type="InterPro" id="IPR013538">
    <property type="entry name" value="ASHA1/2-like_C"/>
</dbReference>
<evidence type="ECO:0000256" key="1">
    <source>
        <dbReference type="ARBA" id="ARBA00006817"/>
    </source>
</evidence>
<name>A0A7K1Y6E5_9SPHI</name>
<dbReference type="Pfam" id="PF08327">
    <property type="entry name" value="AHSA1"/>
    <property type="match status" value="1"/>
</dbReference>
<evidence type="ECO:0000313" key="3">
    <source>
        <dbReference type="EMBL" id="MXV50133.1"/>
    </source>
</evidence>
<protein>
    <submittedName>
        <fullName evidence="3">SRPBCC domain-containing protein</fullName>
    </submittedName>
</protein>
<comment type="similarity">
    <text evidence="1">Belongs to the AHA1 family.</text>
</comment>
<reference evidence="3 4" key="1">
    <citation type="submission" date="2019-11" db="EMBL/GenBank/DDBJ databases">
        <title>Pedobacter sp. HMF7647 Genome sequencing and assembly.</title>
        <authorList>
            <person name="Kang H."/>
            <person name="Kim H."/>
            <person name="Joh K."/>
        </authorList>
    </citation>
    <scope>NUCLEOTIDE SEQUENCE [LARGE SCALE GENOMIC DNA]</scope>
    <source>
        <strain evidence="3 4">HMF7647</strain>
    </source>
</reference>
<evidence type="ECO:0000259" key="2">
    <source>
        <dbReference type="Pfam" id="PF08327"/>
    </source>
</evidence>
<dbReference type="Gene3D" id="3.30.530.20">
    <property type="match status" value="1"/>
</dbReference>
<organism evidence="3 4">
    <name type="scientific">Hufsiella arboris</name>
    <dbReference type="NCBI Taxonomy" id="2695275"/>
    <lineage>
        <taxon>Bacteria</taxon>
        <taxon>Pseudomonadati</taxon>
        <taxon>Bacteroidota</taxon>
        <taxon>Sphingobacteriia</taxon>
        <taxon>Sphingobacteriales</taxon>
        <taxon>Sphingobacteriaceae</taxon>
        <taxon>Hufsiella</taxon>
    </lineage>
</organism>
<dbReference type="AlphaFoldDB" id="A0A7K1Y6E5"/>
<gene>
    <name evidence="3" type="ORF">GS399_04060</name>
</gene>
<feature type="domain" description="Activator of Hsp90 ATPase homologue 1/2-like C-terminal" evidence="2">
    <location>
        <begin position="15"/>
        <end position="137"/>
    </location>
</feature>
<dbReference type="CDD" id="cd07814">
    <property type="entry name" value="SRPBCC_CalC_Aha1-like"/>
    <property type="match status" value="1"/>
</dbReference>
<proteinExistence type="inferred from homology"/>
<dbReference type="EMBL" id="WVHT01000002">
    <property type="protein sequence ID" value="MXV50133.1"/>
    <property type="molecule type" value="Genomic_DNA"/>
</dbReference>
<keyword evidence="4" id="KW-1185">Reference proteome</keyword>
<dbReference type="InterPro" id="IPR023393">
    <property type="entry name" value="START-like_dom_sf"/>
</dbReference>
<dbReference type="RefSeq" id="WP_160843316.1">
    <property type="nucleotide sequence ID" value="NZ_WVHT01000002.1"/>
</dbReference>